<dbReference type="EMBL" id="JBFRYA010000006">
    <property type="protein sequence ID" value="MEX1668971.1"/>
    <property type="molecule type" value="Genomic_DNA"/>
</dbReference>
<sequence>MTKIAPLPRIVVQLFAKAPVAGRVKTRLIPALGEEAAASLAAQMLAKTLNECRQALVQPVADYTLTAELWASPNIVSADWCGVDIPAEMAIFRQCEGDLGARMATGVSHGLERADGVILIGSDCPELTATSLHWAAENLLSHDSVMIPSVDGGYALLGVRRYLSSLFADMPWSTERVASLTRQRLAACAMVLVERPAVHDIDEAADLAYLPADWPEYRS</sequence>
<dbReference type="InterPro" id="IPR018641">
    <property type="entry name" value="Trfase_1_rSAM/seldom-assoc"/>
</dbReference>
<dbReference type="Proteomes" id="UP001557485">
    <property type="component" value="Unassembled WGS sequence"/>
</dbReference>
<protein>
    <submittedName>
        <fullName evidence="1">TIGR04282 family arsenosugar biosynthesis glycosyltransferase</fullName>
    </submittedName>
</protein>
<keyword evidence="2" id="KW-1185">Reference proteome</keyword>
<gene>
    <name evidence="1" type="ORF">AB4876_08600</name>
</gene>
<evidence type="ECO:0000313" key="1">
    <source>
        <dbReference type="EMBL" id="MEX1668971.1"/>
    </source>
</evidence>
<proteinExistence type="predicted"/>
<dbReference type="SUPFAM" id="SSF53448">
    <property type="entry name" value="Nucleotide-diphospho-sugar transferases"/>
    <property type="match status" value="1"/>
</dbReference>
<dbReference type="RefSeq" id="WP_368381238.1">
    <property type="nucleotide sequence ID" value="NZ_JBFRYA010000006.1"/>
</dbReference>
<reference evidence="1 2" key="1">
    <citation type="journal article" date="2011" name="Int. J. Syst. Evol. Microbiol.">
        <title>Zhongshania antarctica gen. nov., sp. nov. and Zhongshania guokunii sp. nov., gammaproteobacteria respectively isolated from coastal attached (fast) ice and surface seawater of the Antarctic.</title>
        <authorList>
            <person name="Li H.J."/>
            <person name="Zhang X.Y."/>
            <person name="Chen C.X."/>
            <person name="Zhang Y.J."/>
            <person name="Gao Z.M."/>
            <person name="Yu Y."/>
            <person name="Chen X.L."/>
            <person name="Chen B."/>
            <person name="Zhang Y.Z."/>
        </authorList>
    </citation>
    <scope>NUCLEOTIDE SEQUENCE [LARGE SCALE GENOMIC DNA]</scope>
    <source>
        <strain evidence="1 2">ZS6-22T</strain>
    </source>
</reference>
<dbReference type="PANTHER" id="PTHR36529">
    <property type="entry name" value="SLL1095 PROTEIN"/>
    <property type="match status" value="1"/>
</dbReference>
<dbReference type="NCBIfam" id="TIGR04282">
    <property type="entry name" value="glyco_like_cofC"/>
    <property type="match status" value="1"/>
</dbReference>
<dbReference type="InterPro" id="IPR029044">
    <property type="entry name" value="Nucleotide-diphossugar_trans"/>
</dbReference>
<dbReference type="Gene3D" id="3.90.550.10">
    <property type="entry name" value="Spore Coat Polysaccharide Biosynthesis Protein SpsA, Chain A"/>
    <property type="match status" value="1"/>
</dbReference>
<accession>A0ABV3U4Z0</accession>
<dbReference type="Pfam" id="PF09837">
    <property type="entry name" value="DUF2064"/>
    <property type="match status" value="1"/>
</dbReference>
<comment type="caution">
    <text evidence="1">The sequence shown here is derived from an EMBL/GenBank/DDBJ whole genome shotgun (WGS) entry which is preliminary data.</text>
</comment>
<evidence type="ECO:0000313" key="2">
    <source>
        <dbReference type="Proteomes" id="UP001557485"/>
    </source>
</evidence>
<organism evidence="1 2">
    <name type="scientific">Zhongshania guokunii</name>
    <dbReference type="NCBI Taxonomy" id="641783"/>
    <lineage>
        <taxon>Bacteria</taxon>
        <taxon>Pseudomonadati</taxon>
        <taxon>Pseudomonadota</taxon>
        <taxon>Gammaproteobacteria</taxon>
        <taxon>Cellvibrionales</taxon>
        <taxon>Spongiibacteraceae</taxon>
        <taxon>Zhongshania</taxon>
    </lineage>
</organism>
<name>A0ABV3U4Z0_9GAMM</name>
<dbReference type="PANTHER" id="PTHR36529:SF1">
    <property type="entry name" value="GLYCOSYLTRANSFERASE"/>
    <property type="match status" value="1"/>
</dbReference>